<dbReference type="eggNOG" id="arCOG00974">
    <property type="taxonomic scope" value="Archaea"/>
</dbReference>
<dbReference type="InterPro" id="IPR035926">
    <property type="entry name" value="NusB-like_sf"/>
</dbReference>
<proteinExistence type="predicted"/>
<dbReference type="PANTHER" id="PTHR22807:SF74">
    <property type="entry name" value="TRNA (CYTOSINE(48)-C(5))-METHYLTRANSFERASE"/>
    <property type="match status" value="1"/>
</dbReference>
<dbReference type="STRING" id="415426.Hbut_0455"/>
<keyword evidence="2 6" id="KW-0808">Transferase</keyword>
<dbReference type="InterPro" id="IPR023267">
    <property type="entry name" value="RCMT"/>
</dbReference>
<dbReference type="GeneID" id="4782635"/>
<dbReference type="InterPro" id="IPR001678">
    <property type="entry name" value="MeTrfase_RsmB-F_NOP2_dom"/>
</dbReference>
<accession>A2BK10</accession>
<dbReference type="EnsemblBacteria" id="ABM80321">
    <property type="protein sequence ID" value="ABM80321"/>
    <property type="gene ID" value="Hbut_0455"/>
</dbReference>
<dbReference type="InterPro" id="IPR054728">
    <property type="entry name" value="RsmB-like_ferredoxin"/>
</dbReference>
<keyword evidence="1 6" id="KW-0489">Methyltransferase</keyword>
<dbReference type="Proteomes" id="UP000002593">
    <property type="component" value="Chromosome"/>
</dbReference>
<dbReference type="HOGENOM" id="CLU_005316_0_1_2"/>
<evidence type="ECO:0000256" key="3">
    <source>
        <dbReference type="ARBA" id="ARBA00022691"/>
    </source>
</evidence>
<dbReference type="PROSITE" id="PS51686">
    <property type="entry name" value="SAM_MT_RSMB_NOP"/>
    <property type="match status" value="1"/>
</dbReference>
<evidence type="ECO:0000313" key="7">
    <source>
        <dbReference type="Proteomes" id="UP000002593"/>
    </source>
</evidence>
<sequence>MPLRVTVRIARAYLEALVLGDRIKPFQAAKRRVFARYHILGTKYDRVFTAITYRMFRLLGIVDKIIAERIGRIDYPTPVMQALRLAVMVSQFDTVGDRVFSESLIENLARIIESEYPGMGELVVRLYKSLEKEPWSPSTKLEELEYRLLLPRILVEELQKLLPPGEVEEFAKAVNTDRPTLGFRVNRLKASVEEIIEELQYAGVDAWPSTRIPYHVSYKGSLNYSRFKPLLEGKVVPQDEASAAAGYLLGAKPGELIVDMCAAPGGKTTHLAELSALGARIVAIDVFIDRLERLIELATRTGTWPSIYPVRSDAIFASRYVRDRVDRVLLDPPCTSTGALAKHPEARWRLTREAIVRHVGLQRRLLLEAVKLLKPGGLLLYTVCSVLPEEGEENIKWLLETVKGIEIVPLTGPYDPSPLLPGTMRAWPHRHGTTGFFYALLERKE</sequence>
<organism evidence="6 7">
    <name type="scientific">Hyperthermus butylicus (strain DSM 5456 / JCM 9403 / PLM1-5)</name>
    <dbReference type="NCBI Taxonomy" id="415426"/>
    <lineage>
        <taxon>Archaea</taxon>
        <taxon>Thermoproteota</taxon>
        <taxon>Thermoprotei</taxon>
        <taxon>Desulfurococcales</taxon>
        <taxon>Pyrodictiaceae</taxon>
        <taxon>Hyperthermus</taxon>
    </lineage>
</organism>
<name>A2BK10_HYPBU</name>
<dbReference type="Pfam" id="PF01189">
    <property type="entry name" value="Methyltr_RsmB-F"/>
    <property type="match status" value="1"/>
</dbReference>
<dbReference type="Gene3D" id="1.10.940.10">
    <property type="entry name" value="NusB-like"/>
    <property type="match status" value="1"/>
</dbReference>
<dbReference type="Gene3D" id="3.30.70.1170">
    <property type="entry name" value="Sun protein, domain 3"/>
    <property type="match status" value="1"/>
</dbReference>
<keyword evidence="4" id="KW-0694">RNA-binding</keyword>
<feature type="domain" description="SAM-dependent MTase RsmB/NOP-type" evidence="5">
    <location>
        <begin position="171"/>
        <end position="444"/>
    </location>
</feature>
<dbReference type="SUPFAM" id="SSF53335">
    <property type="entry name" value="S-adenosyl-L-methionine-dependent methyltransferases"/>
    <property type="match status" value="1"/>
</dbReference>
<evidence type="ECO:0000256" key="2">
    <source>
        <dbReference type="ARBA" id="ARBA00022679"/>
    </source>
</evidence>
<dbReference type="InterPro" id="IPR049560">
    <property type="entry name" value="MeTrfase_RsmB-F_NOP2_cat"/>
</dbReference>
<dbReference type="EC" id="2.1.1.-" evidence="6"/>
<dbReference type="AlphaFoldDB" id="A2BK10"/>
<evidence type="ECO:0000256" key="4">
    <source>
        <dbReference type="ARBA" id="ARBA00022884"/>
    </source>
</evidence>
<dbReference type="GO" id="GO:0016428">
    <property type="term" value="F:tRNA (cytidine-5-)-methyltransferase activity"/>
    <property type="evidence" value="ECO:0007669"/>
    <property type="project" value="TreeGrafter"/>
</dbReference>
<dbReference type="EMBL" id="CP000493">
    <property type="protein sequence ID" value="ABM80321.1"/>
    <property type="molecule type" value="Genomic_DNA"/>
</dbReference>
<gene>
    <name evidence="6" type="ordered locus">Hbut_0455</name>
</gene>
<keyword evidence="7" id="KW-1185">Reference proteome</keyword>
<dbReference type="RefSeq" id="WP_011821639.1">
    <property type="nucleotide sequence ID" value="NC_008818.1"/>
</dbReference>
<dbReference type="GO" id="GO:0030488">
    <property type="term" value="P:tRNA methylation"/>
    <property type="evidence" value="ECO:0007669"/>
    <property type="project" value="TreeGrafter"/>
</dbReference>
<evidence type="ECO:0000313" key="6">
    <source>
        <dbReference type="EMBL" id="ABM80321.1"/>
    </source>
</evidence>
<dbReference type="OrthoDB" id="14725at2157"/>
<dbReference type="Pfam" id="PF22458">
    <property type="entry name" value="RsmF-B_ferredox"/>
    <property type="match status" value="1"/>
</dbReference>
<protein>
    <submittedName>
        <fullName evidence="6">Methyltransferase B-rRNA small subunit</fullName>
        <ecNumber evidence="6">2.1.1.-</ecNumber>
    </submittedName>
</protein>
<dbReference type="PANTHER" id="PTHR22807">
    <property type="entry name" value="NOP2 YEAST -RELATED NOL1/NOP2/FMU SUN DOMAIN-CONTAINING"/>
    <property type="match status" value="1"/>
</dbReference>
<keyword evidence="3" id="KW-0949">S-adenosyl-L-methionine</keyword>
<dbReference type="GO" id="GO:0003723">
    <property type="term" value="F:RNA binding"/>
    <property type="evidence" value="ECO:0007669"/>
    <property type="project" value="UniProtKB-KW"/>
</dbReference>
<dbReference type="PRINTS" id="PR02008">
    <property type="entry name" value="RCMTFAMILY"/>
</dbReference>
<dbReference type="InterPro" id="IPR029063">
    <property type="entry name" value="SAM-dependent_MTases_sf"/>
</dbReference>
<reference evidence="6 7" key="1">
    <citation type="journal article" date="2007" name="Archaea">
        <title>The genome of Hyperthermus butylicus: a sulfur-reducing, peptide fermenting, neutrophilic Crenarchaeote growing up to 108 degrees C.</title>
        <authorList>
            <person name="Brugger K."/>
            <person name="Chen L."/>
            <person name="Stark M."/>
            <person name="Zibat A."/>
            <person name="Redder P."/>
            <person name="Ruepp A."/>
            <person name="Awayez M."/>
            <person name="She Q."/>
            <person name="Garrett R.A."/>
            <person name="Klenk H.P."/>
        </authorList>
    </citation>
    <scope>NUCLEOTIDE SEQUENCE [LARGE SCALE GENOMIC DNA]</scope>
    <source>
        <strain evidence="7">DSM 5456 / JCM 9403 / PLM1-5</strain>
    </source>
</reference>
<dbReference type="KEGG" id="hbu:Hbut_0455"/>
<evidence type="ECO:0000256" key="1">
    <source>
        <dbReference type="ARBA" id="ARBA00022603"/>
    </source>
</evidence>
<dbReference type="Gene3D" id="3.40.50.150">
    <property type="entry name" value="Vaccinia Virus protein VP39"/>
    <property type="match status" value="1"/>
</dbReference>
<evidence type="ECO:0000259" key="5">
    <source>
        <dbReference type="PROSITE" id="PS51686"/>
    </source>
</evidence>